<dbReference type="KEGG" id="cbw:RR42_m2046"/>
<dbReference type="Proteomes" id="UP000031843">
    <property type="component" value="Chromosome main"/>
</dbReference>
<proteinExistence type="predicted"/>
<protein>
    <submittedName>
        <fullName evidence="1">Uncharacterized protein</fullName>
    </submittedName>
</protein>
<evidence type="ECO:0000313" key="2">
    <source>
        <dbReference type="Proteomes" id="UP000031843"/>
    </source>
</evidence>
<dbReference type="RefSeq" id="WP_043346244.1">
    <property type="nucleotide sequence ID" value="NZ_CP010536.1"/>
</dbReference>
<dbReference type="EMBL" id="CP010536">
    <property type="protein sequence ID" value="AJG19438.1"/>
    <property type="molecule type" value="Genomic_DNA"/>
</dbReference>
<dbReference type="STRING" id="68895.RR42_m2046"/>
<accession>A0A0C4Y905</accession>
<keyword evidence="2" id="KW-1185">Reference proteome</keyword>
<dbReference type="AlphaFoldDB" id="A0A0C4Y905"/>
<name>A0A0C4Y905_9BURK</name>
<evidence type="ECO:0000313" key="1">
    <source>
        <dbReference type="EMBL" id="AJG19438.1"/>
    </source>
</evidence>
<sequence length="75" mass="8168">MTAASFASSGVSDEGLQLRLCRPADGIQQALAELRDSGGRLDEDPSLVVSFNERQRLVNKALFDHLDQEYMAGEA</sequence>
<reference evidence="1 2" key="1">
    <citation type="journal article" date="2015" name="Genome Announc.">
        <title>Complete Genome Sequence of Cupriavidus basilensis 4G11, Isolated from the Oak Ridge Field Research Center Site.</title>
        <authorList>
            <person name="Ray J."/>
            <person name="Waters R.J."/>
            <person name="Skerker J.M."/>
            <person name="Kuehl J.V."/>
            <person name="Price M.N."/>
            <person name="Huang J."/>
            <person name="Chakraborty R."/>
            <person name="Arkin A.P."/>
            <person name="Deutschbauer A."/>
        </authorList>
    </citation>
    <scope>NUCLEOTIDE SEQUENCE [LARGE SCALE GENOMIC DNA]</scope>
    <source>
        <strain evidence="1">4G11</strain>
    </source>
</reference>
<organism evidence="1 2">
    <name type="scientific">Cupriavidus basilensis</name>
    <dbReference type="NCBI Taxonomy" id="68895"/>
    <lineage>
        <taxon>Bacteria</taxon>
        <taxon>Pseudomonadati</taxon>
        <taxon>Pseudomonadota</taxon>
        <taxon>Betaproteobacteria</taxon>
        <taxon>Burkholderiales</taxon>
        <taxon>Burkholderiaceae</taxon>
        <taxon>Cupriavidus</taxon>
    </lineage>
</organism>
<gene>
    <name evidence="1" type="ORF">RR42_m2046</name>
</gene>